<dbReference type="RefSeq" id="WP_247416157.1">
    <property type="nucleotide sequence ID" value="NZ_JALLGW010000001.1"/>
</dbReference>
<feature type="region of interest" description="Disordered" evidence="1">
    <location>
        <begin position="421"/>
        <end position="442"/>
    </location>
</feature>
<dbReference type="AlphaFoldDB" id="A0ABD5RQG9"/>
<organism evidence="3 4">
    <name type="scientific">Halomarina salina</name>
    <dbReference type="NCBI Taxonomy" id="1872699"/>
    <lineage>
        <taxon>Archaea</taxon>
        <taxon>Methanobacteriati</taxon>
        <taxon>Methanobacteriota</taxon>
        <taxon>Stenosarchaea group</taxon>
        <taxon>Halobacteria</taxon>
        <taxon>Halobacteriales</taxon>
        <taxon>Natronomonadaceae</taxon>
        <taxon>Halomarina</taxon>
    </lineage>
</organism>
<protein>
    <recommendedName>
        <fullName evidence="2">DNA primase DNAG catalytic core N-terminal domain-containing protein</fullName>
    </recommendedName>
</protein>
<feature type="compositionally biased region" description="Basic and acidic residues" evidence="1">
    <location>
        <begin position="421"/>
        <end position="436"/>
    </location>
</feature>
<dbReference type="Proteomes" id="UP001596099">
    <property type="component" value="Unassembled WGS sequence"/>
</dbReference>
<gene>
    <name evidence="3" type="ORF">ACFPYI_14845</name>
</gene>
<evidence type="ECO:0000313" key="4">
    <source>
        <dbReference type="Proteomes" id="UP001596099"/>
    </source>
</evidence>
<keyword evidence="4" id="KW-1185">Reference proteome</keyword>
<evidence type="ECO:0000313" key="3">
    <source>
        <dbReference type="EMBL" id="MFC5972613.1"/>
    </source>
</evidence>
<comment type="caution">
    <text evidence="3">The sequence shown here is derived from an EMBL/GenBank/DDBJ whole genome shotgun (WGS) entry which is preliminary data.</text>
</comment>
<dbReference type="CDD" id="cd01029">
    <property type="entry name" value="TOPRIM_primases"/>
    <property type="match status" value="1"/>
</dbReference>
<proteinExistence type="predicted"/>
<dbReference type="EMBL" id="JBHSQH010000001">
    <property type="protein sequence ID" value="MFC5972613.1"/>
    <property type="molecule type" value="Genomic_DNA"/>
</dbReference>
<dbReference type="PANTHER" id="PTHR30313:SF2">
    <property type="entry name" value="DNA PRIMASE"/>
    <property type="match status" value="1"/>
</dbReference>
<evidence type="ECO:0000259" key="2">
    <source>
        <dbReference type="Pfam" id="PF08275"/>
    </source>
</evidence>
<dbReference type="Pfam" id="PF08275">
    <property type="entry name" value="DNAG_N"/>
    <property type="match status" value="1"/>
</dbReference>
<dbReference type="InterPro" id="IPR037068">
    <property type="entry name" value="DNA_primase_core_N_sf"/>
</dbReference>
<evidence type="ECO:0000256" key="1">
    <source>
        <dbReference type="SAM" id="MobiDB-lite"/>
    </source>
</evidence>
<feature type="domain" description="DNA primase DNAG catalytic core N-terminal" evidence="2">
    <location>
        <begin position="107"/>
        <end position="171"/>
    </location>
</feature>
<name>A0ABD5RQG9_9EURY</name>
<sequence length="735" mass="80511">MSDHGIAVDWTEVQRTLATEGYALDEPLDYVPLAEAVERVGNVTLANGPIATAVDAGELDKTAAGYVFTDPTVPPEKSALAALVEFWHAHVDDRLGEHFYDDDRPDTPREYFRSRGLTDETIDANQLGWAPPNSGAFDVLRKRGYTREEILATGLFTEPNEDEGEDFETFEPKTLSQGRYVFVYRDETGEPVFTITRTTGAKGGGKAGYDGHYRDFLSSKYSKHRKAEYVTHDETIFGLHSLDERDYVVIAEGVADAMHAIQAGHPTISPVTTQFSLSAYEEVIDLLADHGIDRVYVVPDAEEAQFNPLRTVSGEEETTDTILDDETYESIGEALSVPFTSEGRRGALRSMWLLADDGFDARLVELPRDGKKVDLGDYLASRFVPPSERDGEWTADAVVDGRAEFDQLLVCATPFGQLSDEERAFGESTTPERDADGAGSDIESDGRVSALYDLTMTDVTGIPDGDRGLNTLPGGHTGDSKNYFKVRGDFGMDYKKGEKDNHVTYNALTFLLCDAGVRNPNTPMGPLSDEEHYVAWTHAKDEGILASHDPAPRGVLAHVAREEGICEPPAHSELYDSGDFGAILRAIEDRGYDHGFGSGDWEYSDNASSWFTRDASDVVAAGELDPTDLSIAVDDDGHYWRASDGTGKNGLALVALAEGYVDTDVSQSFLLDLTPIELLSLGRDAVLNYGFDPDEPPYAVIVGVGKEFGITPDDDGVLHPHDRDRAEYYWGVVLS</sequence>
<dbReference type="Gene3D" id="3.40.1360.10">
    <property type="match status" value="1"/>
</dbReference>
<dbReference type="Gene3D" id="3.90.980.10">
    <property type="entry name" value="DNA primase, catalytic core, N-terminal domain"/>
    <property type="match status" value="1"/>
</dbReference>
<dbReference type="InterPro" id="IPR050219">
    <property type="entry name" value="DnaG_primase"/>
</dbReference>
<accession>A0ABD5RQG9</accession>
<dbReference type="InterPro" id="IPR013264">
    <property type="entry name" value="DNAG_N"/>
</dbReference>
<dbReference type="SUPFAM" id="SSF56731">
    <property type="entry name" value="DNA primase core"/>
    <property type="match status" value="1"/>
</dbReference>
<dbReference type="PANTHER" id="PTHR30313">
    <property type="entry name" value="DNA PRIMASE"/>
    <property type="match status" value="1"/>
</dbReference>
<reference evidence="3 4" key="1">
    <citation type="journal article" date="2019" name="Int. J. Syst. Evol. Microbiol.">
        <title>The Global Catalogue of Microorganisms (GCM) 10K type strain sequencing project: providing services to taxonomists for standard genome sequencing and annotation.</title>
        <authorList>
            <consortium name="The Broad Institute Genomics Platform"/>
            <consortium name="The Broad Institute Genome Sequencing Center for Infectious Disease"/>
            <person name="Wu L."/>
            <person name="Ma J."/>
        </authorList>
    </citation>
    <scope>NUCLEOTIDE SEQUENCE [LARGE SCALE GENOMIC DNA]</scope>
    <source>
        <strain evidence="3 4">CGMCC 1.12543</strain>
    </source>
</reference>
<dbReference type="InterPro" id="IPR034154">
    <property type="entry name" value="TOPRIM_DnaG/twinkle"/>
</dbReference>